<sequence>MTVRYALIQQKRELYLRCQEPYIERMAEISNGKHLIINDLPADLDRL</sequence>
<reference evidence="2" key="1">
    <citation type="submission" date="2011-12" db="EMBL/GenBank/DDBJ databases">
        <title>Complete sequence of Methanoregula formicicum SMSP.</title>
        <authorList>
            <person name="Lucas S."/>
            <person name="Han J."/>
            <person name="Lapidus A."/>
            <person name="Cheng J.-F."/>
            <person name="Goodwin L."/>
            <person name="Pitluck S."/>
            <person name="Peters L."/>
            <person name="Ovchinnikova G."/>
            <person name="Teshima H."/>
            <person name="Detter J.C."/>
            <person name="Han C."/>
            <person name="Tapia R."/>
            <person name="Land M."/>
            <person name="Hauser L."/>
            <person name="Kyrpides N."/>
            <person name="Ivanova N."/>
            <person name="Pagani I."/>
            <person name="Imachi H."/>
            <person name="Tamaki H."/>
            <person name="Sekiguchi Y."/>
            <person name="Kamagata Y."/>
            <person name="Cadillo-Quiroz H."/>
            <person name="Zinder S."/>
            <person name="Liu W.-T."/>
            <person name="Woyke T."/>
        </authorList>
    </citation>
    <scope>NUCLEOTIDE SEQUENCE [LARGE SCALE GENOMIC DNA]</scope>
    <source>
        <strain evidence="2">DSM 22288 / NBRC 105244 / SMSP</strain>
    </source>
</reference>
<dbReference type="AlphaFoldDB" id="L0HCJ6"/>
<name>L0HCJ6_METFS</name>
<accession>L0HCJ6</accession>
<organism evidence="1 2">
    <name type="scientific">Methanoregula formicica (strain DSM 22288 / NBRC 105244 / SMSP)</name>
    <dbReference type="NCBI Taxonomy" id="593750"/>
    <lineage>
        <taxon>Archaea</taxon>
        <taxon>Methanobacteriati</taxon>
        <taxon>Methanobacteriota</taxon>
        <taxon>Stenosarchaea group</taxon>
        <taxon>Methanomicrobia</taxon>
        <taxon>Methanomicrobiales</taxon>
        <taxon>Methanoregulaceae</taxon>
        <taxon>Methanoregula</taxon>
    </lineage>
</organism>
<dbReference type="STRING" id="593750.Metfor_1427"/>
<gene>
    <name evidence="1" type="ordered locus">Metfor_1427</name>
</gene>
<dbReference type="EMBL" id="CP003167">
    <property type="protein sequence ID" value="AGB02462.1"/>
    <property type="molecule type" value="Genomic_DNA"/>
</dbReference>
<proteinExistence type="predicted"/>
<evidence type="ECO:0000313" key="1">
    <source>
        <dbReference type="EMBL" id="AGB02462.1"/>
    </source>
</evidence>
<dbReference type="InParanoid" id="L0HCJ6"/>
<protein>
    <submittedName>
        <fullName evidence="1">Uncharacterized protein</fullName>
    </submittedName>
</protein>
<keyword evidence="2" id="KW-1185">Reference proteome</keyword>
<reference evidence="1 2" key="2">
    <citation type="journal article" date="2014" name="Genome Announc.">
        <title>Complete Genome Sequence of Methanoregula formicica SMSPT, a Mesophilic Hydrogenotrophic Methanogen Isolated from a Methanogenic Upflow Anaerobic Sludge Blanket Reactor.</title>
        <authorList>
            <person name="Yamamoto K."/>
            <person name="Tamaki H."/>
            <person name="Cadillo-Quiroz H."/>
            <person name="Imachi H."/>
            <person name="Kyrpides N."/>
            <person name="Woyke T."/>
            <person name="Goodwin L."/>
            <person name="Zinder S.H."/>
            <person name="Kamagata Y."/>
            <person name="Liu W.T."/>
        </authorList>
    </citation>
    <scope>NUCLEOTIDE SEQUENCE [LARGE SCALE GENOMIC DNA]</scope>
    <source>
        <strain evidence="2">DSM 22288 / NBRC 105244 / SMSP</strain>
    </source>
</reference>
<evidence type="ECO:0000313" key="2">
    <source>
        <dbReference type="Proteomes" id="UP000010824"/>
    </source>
</evidence>
<dbReference type="Proteomes" id="UP000010824">
    <property type="component" value="Chromosome"/>
</dbReference>
<dbReference type="KEGG" id="mfo:Metfor_1427"/>
<dbReference type="HOGENOM" id="CLU_3163107_0_0_2"/>